<dbReference type="GO" id="GO:0003700">
    <property type="term" value="F:DNA-binding transcription factor activity"/>
    <property type="evidence" value="ECO:0007669"/>
    <property type="project" value="InterPro"/>
</dbReference>
<dbReference type="SUPFAM" id="SSF48008">
    <property type="entry name" value="GntR ligand-binding domain-like"/>
    <property type="match status" value="1"/>
</dbReference>
<evidence type="ECO:0000259" key="4">
    <source>
        <dbReference type="PROSITE" id="PS50949"/>
    </source>
</evidence>
<evidence type="ECO:0000313" key="5">
    <source>
        <dbReference type="EMBL" id="SHH46656.1"/>
    </source>
</evidence>
<evidence type="ECO:0000256" key="1">
    <source>
        <dbReference type="ARBA" id="ARBA00023015"/>
    </source>
</evidence>
<dbReference type="PANTHER" id="PTHR43537:SF24">
    <property type="entry name" value="GLUCONATE OPERON TRANSCRIPTIONAL REPRESSOR"/>
    <property type="match status" value="1"/>
</dbReference>
<dbReference type="PRINTS" id="PR00035">
    <property type="entry name" value="HTHGNTR"/>
</dbReference>
<dbReference type="Gene3D" id="1.10.10.10">
    <property type="entry name" value="Winged helix-like DNA-binding domain superfamily/Winged helix DNA-binding domain"/>
    <property type="match status" value="1"/>
</dbReference>
<dbReference type="SMART" id="SM00895">
    <property type="entry name" value="FCD"/>
    <property type="match status" value="1"/>
</dbReference>
<dbReference type="SUPFAM" id="SSF46785">
    <property type="entry name" value="Winged helix' DNA-binding domain"/>
    <property type="match status" value="1"/>
</dbReference>
<dbReference type="Pfam" id="PF07729">
    <property type="entry name" value="FCD"/>
    <property type="match status" value="1"/>
</dbReference>
<feature type="domain" description="HTH gntR-type" evidence="4">
    <location>
        <begin position="38"/>
        <end position="105"/>
    </location>
</feature>
<dbReference type="InterPro" id="IPR036388">
    <property type="entry name" value="WH-like_DNA-bd_sf"/>
</dbReference>
<dbReference type="InterPro" id="IPR008920">
    <property type="entry name" value="TF_FadR/GntR_C"/>
</dbReference>
<dbReference type="Gene3D" id="1.20.120.530">
    <property type="entry name" value="GntR ligand-binding domain-like"/>
    <property type="match status" value="1"/>
</dbReference>
<dbReference type="InterPro" id="IPR036390">
    <property type="entry name" value="WH_DNA-bd_sf"/>
</dbReference>
<reference evidence="5 6" key="1">
    <citation type="submission" date="2016-11" db="EMBL/GenBank/DDBJ databases">
        <authorList>
            <person name="Jaros S."/>
            <person name="Januszkiewicz K."/>
            <person name="Wedrychowicz H."/>
        </authorList>
    </citation>
    <scope>NUCLEOTIDE SEQUENCE [LARGE SCALE GENOMIC DNA]</scope>
    <source>
        <strain evidence="5 6">DSM 9705</strain>
    </source>
</reference>
<keyword evidence="2" id="KW-0238">DNA-binding</keyword>
<keyword evidence="1" id="KW-0805">Transcription regulation</keyword>
<dbReference type="Proteomes" id="UP000184139">
    <property type="component" value="Unassembled WGS sequence"/>
</dbReference>
<dbReference type="PROSITE" id="PS50949">
    <property type="entry name" value="HTH_GNTR"/>
    <property type="match status" value="1"/>
</dbReference>
<sequence length="252" mass="27883">MLAKNLTTSVGSGRKSYASNIFGYKIVDSLSATPVRSRSVREQTYRLLRRQLVTGQFRPGQRLTEQFLAGRLGVSRTPIREALHKLELEGLVIAAGARGFQVPDDSLEDMNELFEIRAVLEGHALACLAATITAEALDELRALVVQAEQACGTEDLDRVFALNTRFHDLLSGLIAGSRPRLHGLIEDMRHYVLRYRENTLVHLGGARRSIAGHKKILLALDLGDTQLCERIMRAHVREAREDTPLPGGPAAR</sequence>
<accession>A0A1M5T7G6</accession>
<gene>
    <name evidence="5" type="ORF">SAMN02745124_00640</name>
</gene>
<dbReference type="InterPro" id="IPR011711">
    <property type="entry name" value="GntR_C"/>
</dbReference>
<dbReference type="CDD" id="cd07377">
    <property type="entry name" value="WHTH_GntR"/>
    <property type="match status" value="1"/>
</dbReference>
<dbReference type="EMBL" id="FQXS01000002">
    <property type="protein sequence ID" value="SHH46656.1"/>
    <property type="molecule type" value="Genomic_DNA"/>
</dbReference>
<dbReference type="PANTHER" id="PTHR43537">
    <property type="entry name" value="TRANSCRIPTIONAL REGULATOR, GNTR FAMILY"/>
    <property type="match status" value="1"/>
</dbReference>
<dbReference type="InterPro" id="IPR000524">
    <property type="entry name" value="Tscrpt_reg_HTH_GntR"/>
</dbReference>
<keyword evidence="6" id="KW-1185">Reference proteome</keyword>
<dbReference type="GO" id="GO:0003677">
    <property type="term" value="F:DNA binding"/>
    <property type="evidence" value="ECO:0007669"/>
    <property type="project" value="UniProtKB-KW"/>
</dbReference>
<dbReference type="STRING" id="1121409.SAMN02745124_00640"/>
<dbReference type="Pfam" id="PF00392">
    <property type="entry name" value="GntR"/>
    <property type="match status" value="1"/>
</dbReference>
<organism evidence="5 6">
    <name type="scientific">Desulfofustis glycolicus DSM 9705</name>
    <dbReference type="NCBI Taxonomy" id="1121409"/>
    <lineage>
        <taxon>Bacteria</taxon>
        <taxon>Pseudomonadati</taxon>
        <taxon>Thermodesulfobacteriota</taxon>
        <taxon>Desulfobulbia</taxon>
        <taxon>Desulfobulbales</taxon>
        <taxon>Desulfocapsaceae</taxon>
        <taxon>Desulfofustis</taxon>
    </lineage>
</organism>
<dbReference type="AlphaFoldDB" id="A0A1M5T7G6"/>
<dbReference type="SMART" id="SM00345">
    <property type="entry name" value="HTH_GNTR"/>
    <property type="match status" value="1"/>
</dbReference>
<evidence type="ECO:0000256" key="3">
    <source>
        <dbReference type="ARBA" id="ARBA00023163"/>
    </source>
</evidence>
<name>A0A1M5T7G6_9BACT</name>
<evidence type="ECO:0000256" key="2">
    <source>
        <dbReference type="ARBA" id="ARBA00023125"/>
    </source>
</evidence>
<keyword evidence="3" id="KW-0804">Transcription</keyword>
<evidence type="ECO:0000313" key="6">
    <source>
        <dbReference type="Proteomes" id="UP000184139"/>
    </source>
</evidence>
<proteinExistence type="predicted"/>
<protein>
    <submittedName>
        <fullName evidence="5">Transcriptional regulator, GntR family</fullName>
    </submittedName>
</protein>